<dbReference type="Proteomes" id="UP000035159">
    <property type="component" value="Chromosome"/>
</dbReference>
<dbReference type="KEGG" id="kpf:IX53_06250"/>
<dbReference type="Pfam" id="PF13349">
    <property type="entry name" value="DUF4097"/>
    <property type="match status" value="1"/>
</dbReference>
<dbReference type="AlphaFoldDB" id="A0A0G2Z7B6"/>
<dbReference type="RefSeq" id="WP_047754620.1">
    <property type="nucleotide sequence ID" value="NZ_CAJUHA010000003.1"/>
</dbReference>
<protein>
    <recommendedName>
        <fullName evidence="1">DUF4097 domain-containing protein</fullName>
    </recommendedName>
</protein>
<dbReference type="PATRIC" id="fig|1330330.3.peg.1263"/>
<evidence type="ECO:0000313" key="3">
    <source>
        <dbReference type="Proteomes" id="UP000035159"/>
    </source>
</evidence>
<sequence>MLREFTYDLSRIKSLKITAASADINVKSTVEKTLKVIVETDDSDYEPRIEIHGSSFELKLSKKKLLGGFLNLFEDERIESAKISVPDNVVSLNLADASGDLQIFDFDLENLKISSASGDIRIKNTASAQIDVNAVSGDIVLEATNFNNGAFKTVSGDIKVGILPPDKRSIRISTVSGDAVFIYTKIPSLELYFSSVSGEVTTDFPVNKDGKHYYTDRSGSTEKIHISSVSGDLTLKLSNSAIDLKVPVKREEEIVIDEKELDEETEKTLRLFEEGKLTEEYTRQILEVIGYTKEEIDRLLSQEKKTNDENKGGEQA</sequence>
<dbReference type="EMBL" id="CP011232">
    <property type="protein sequence ID" value="AKI97485.1"/>
    <property type="molecule type" value="Genomic_DNA"/>
</dbReference>
<accession>A0A0G2Z7B6</accession>
<reference evidence="2 3" key="1">
    <citation type="submission" date="2015-04" db="EMBL/GenBank/DDBJ databases">
        <title>Complete Genome Sequence of Kosmotoga pacifica SLHLJ1.</title>
        <authorList>
            <person name="Jiang L.J."/>
            <person name="Shao Z.Z."/>
            <person name="Jebbar M."/>
        </authorList>
    </citation>
    <scope>NUCLEOTIDE SEQUENCE [LARGE SCALE GENOMIC DNA]</scope>
    <source>
        <strain evidence="2 3">SLHLJ1</strain>
    </source>
</reference>
<feature type="domain" description="DUF4097" evidence="1">
    <location>
        <begin position="90"/>
        <end position="235"/>
    </location>
</feature>
<dbReference type="InterPro" id="IPR025164">
    <property type="entry name" value="Toastrack_DUF4097"/>
</dbReference>
<evidence type="ECO:0000259" key="1">
    <source>
        <dbReference type="Pfam" id="PF13349"/>
    </source>
</evidence>
<evidence type="ECO:0000313" key="2">
    <source>
        <dbReference type="EMBL" id="AKI97485.1"/>
    </source>
</evidence>
<gene>
    <name evidence="2" type="ORF">IX53_06250</name>
</gene>
<keyword evidence="3" id="KW-1185">Reference proteome</keyword>
<name>A0A0G2Z7B6_9BACT</name>
<organism evidence="2 3">
    <name type="scientific">Kosmotoga pacifica</name>
    <dbReference type="NCBI Taxonomy" id="1330330"/>
    <lineage>
        <taxon>Bacteria</taxon>
        <taxon>Thermotogati</taxon>
        <taxon>Thermotogota</taxon>
        <taxon>Thermotogae</taxon>
        <taxon>Kosmotogales</taxon>
        <taxon>Kosmotogaceae</taxon>
        <taxon>Kosmotoga</taxon>
    </lineage>
</organism>
<dbReference type="STRING" id="1330330.IX53_06250"/>
<proteinExistence type="predicted"/>
<dbReference type="OrthoDB" id="42502at2"/>